<comment type="similarity">
    <text evidence="3">Belongs to the metallo-dependent hydrolases superfamily. Allantoinase family.</text>
</comment>
<dbReference type="EMBL" id="JBBBZM010000139">
    <property type="protein sequence ID" value="KAL0633047.1"/>
    <property type="molecule type" value="Genomic_DNA"/>
</dbReference>
<evidence type="ECO:0000256" key="8">
    <source>
        <dbReference type="ARBA" id="ARBA00022833"/>
    </source>
</evidence>
<evidence type="ECO:0000256" key="3">
    <source>
        <dbReference type="ARBA" id="ARBA00010368"/>
    </source>
</evidence>
<dbReference type="PANTHER" id="PTHR43668:SF2">
    <property type="entry name" value="ALLANTOINASE"/>
    <property type="match status" value="1"/>
</dbReference>
<dbReference type="Pfam" id="PF01979">
    <property type="entry name" value="Amidohydro_1"/>
    <property type="match status" value="1"/>
</dbReference>
<feature type="domain" description="Amidohydrolase-related" evidence="9">
    <location>
        <begin position="99"/>
        <end position="492"/>
    </location>
</feature>
<dbReference type="InterPro" id="IPR017593">
    <property type="entry name" value="Allantoinase"/>
</dbReference>
<dbReference type="InterPro" id="IPR050138">
    <property type="entry name" value="DHOase/Allantoinase_Hydrolase"/>
</dbReference>
<keyword evidence="6" id="KW-0479">Metal-binding</keyword>
<dbReference type="SUPFAM" id="SSF51338">
    <property type="entry name" value="Composite domain of metallo-dependent hydrolases"/>
    <property type="match status" value="1"/>
</dbReference>
<comment type="pathway">
    <text evidence="2">Nitrogen metabolism; (S)-allantoin degradation; allantoate from (S)-allantoin: step 1/1.</text>
</comment>
<protein>
    <recommendedName>
        <fullName evidence="5">allantoinase</fullName>
        <ecNumber evidence="5">3.5.2.5</ecNumber>
    </recommendedName>
</protein>
<reference evidence="10 11" key="1">
    <citation type="submission" date="2024-02" db="EMBL/GenBank/DDBJ databases">
        <title>Discinaceae phylogenomics.</title>
        <authorList>
            <person name="Dirks A.C."/>
            <person name="James T.Y."/>
        </authorList>
    </citation>
    <scope>NUCLEOTIDE SEQUENCE [LARGE SCALE GENOMIC DNA]</scope>
    <source>
        <strain evidence="10 11">ACD0624</strain>
    </source>
</reference>
<dbReference type="PROSITE" id="PS01137">
    <property type="entry name" value="TATD_1"/>
    <property type="match status" value="1"/>
</dbReference>
<organism evidence="10 11">
    <name type="scientific">Discina gigas</name>
    <dbReference type="NCBI Taxonomy" id="1032678"/>
    <lineage>
        <taxon>Eukaryota</taxon>
        <taxon>Fungi</taxon>
        <taxon>Dikarya</taxon>
        <taxon>Ascomycota</taxon>
        <taxon>Pezizomycotina</taxon>
        <taxon>Pezizomycetes</taxon>
        <taxon>Pezizales</taxon>
        <taxon>Discinaceae</taxon>
        <taxon>Discina</taxon>
    </lineage>
</organism>
<evidence type="ECO:0000313" key="10">
    <source>
        <dbReference type="EMBL" id="KAL0633047.1"/>
    </source>
</evidence>
<dbReference type="Proteomes" id="UP001447188">
    <property type="component" value="Unassembled WGS sequence"/>
</dbReference>
<comment type="caution">
    <text evidence="10">The sequence shown here is derived from an EMBL/GenBank/DDBJ whole genome shotgun (WGS) entry which is preliminary data.</text>
</comment>
<accession>A0ABR3GAS4</accession>
<dbReference type="InterPro" id="IPR002195">
    <property type="entry name" value="Dihydroorotase_CS"/>
</dbReference>
<evidence type="ECO:0000256" key="7">
    <source>
        <dbReference type="ARBA" id="ARBA00022801"/>
    </source>
</evidence>
<dbReference type="PANTHER" id="PTHR43668">
    <property type="entry name" value="ALLANTOINASE"/>
    <property type="match status" value="1"/>
</dbReference>
<gene>
    <name evidence="10" type="primary">DAL1</name>
    <name evidence="10" type="ORF">Q9L58_008057</name>
</gene>
<keyword evidence="8" id="KW-0862">Zinc</keyword>
<comment type="subunit">
    <text evidence="4">Homotetramer.</text>
</comment>
<dbReference type="EC" id="3.5.2.5" evidence="5"/>
<name>A0ABR3GAS4_9PEZI</name>
<evidence type="ECO:0000256" key="5">
    <source>
        <dbReference type="ARBA" id="ARBA00012863"/>
    </source>
</evidence>
<dbReference type="InterPro" id="IPR006680">
    <property type="entry name" value="Amidohydro-rel"/>
</dbReference>
<dbReference type="Gene3D" id="3.20.20.140">
    <property type="entry name" value="Metal-dependent hydrolases"/>
    <property type="match status" value="1"/>
</dbReference>
<keyword evidence="7 10" id="KW-0378">Hydrolase</keyword>
<sequence>MAPHLETPIISLRDHFPVDSDLEIIPQVDLNFSLPDNDTPITRLPVVLCSSRALINGIFVPATLILDPITGKITQIYNEILPRDAFPHGSTYRDYTPCVLMPGLVDAHVHLNEPGWRTEWEGFETGTRAAAFGGVTTLIDMPLNAIPPTTTVENLNLKVAAAQNQCWVDVGFYGGVIPGNEDELVPLVEAGVRGFKCFLIESGVEEFPCVSAGDIAKAMTVLKNSPTTLMFHAEMLPPLSLSLGDSVLHGGPPAEPTGDTDKYSTFLDSRPPTFEIYAIDEILSLAHLAPELQLHIVHLSAAEGIPLVRAARERGIKISAETCFHYLTLAAEDIEDGDTRHKCCPPIREGANREFLWEALREGLVETVVSDHSPCTPNLKMLKSDGGDGDFFQAWGGISTVGLGLSVLWTESQKRGVTLEECSMWTSWKTAKQVGLLGKKGALEVGWDADVCVFDPEAEFTVTTAEMKFKNKITPYENKTLKGKVCETWLRGRRIYSSVDGFDEKSGPTGSMLLERRVFSN</sequence>
<proteinExistence type="inferred from homology"/>
<comment type="cofactor">
    <cofactor evidence="1">
        <name>Zn(2+)</name>
        <dbReference type="ChEBI" id="CHEBI:29105"/>
    </cofactor>
</comment>
<evidence type="ECO:0000256" key="4">
    <source>
        <dbReference type="ARBA" id="ARBA00011881"/>
    </source>
</evidence>
<keyword evidence="11" id="KW-1185">Reference proteome</keyword>
<dbReference type="InterPro" id="IPR032466">
    <property type="entry name" value="Metal_Hydrolase"/>
</dbReference>
<dbReference type="NCBIfam" id="TIGR03178">
    <property type="entry name" value="allantoinase"/>
    <property type="match status" value="1"/>
</dbReference>
<evidence type="ECO:0000256" key="1">
    <source>
        <dbReference type="ARBA" id="ARBA00001947"/>
    </source>
</evidence>
<dbReference type="PROSITE" id="PS00482">
    <property type="entry name" value="DIHYDROOROTASE_1"/>
    <property type="match status" value="1"/>
</dbReference>
<dbReference type="SUPFAM" id="SSF51556">
    <property type="entry name" value="Metallo-dependent hydrolases"/>
    <property type="match status" value="1"/>
</dbReference>
<evidence type="ECO:0000313" key="11">
    <source>
        <dbReference type="Proteomes" id="UP001447188"/>
    </source>
</evidence>
<dbReference type="InterPro" id="IPR018228">
    <property type="entry name" value="DNase_TatD-rel_CS"/>
</dbReference>
<evidence type="ECO:0000259" key="9">
    <source>
        <dbReference type="Pfam" id="PF01979"/>
    </source>
</evidence>
<evidence type="ECO:0000256" key="6">
    <source>
        <dbReference type="ARBA" id="ARBA00022723"/>
    </source>
</evidence>
<dbReference type="InterPro" id="IPR011059">
    <property type="entry name" value="Metal-dep_hydrolase_composite"/>
</dbReference>
<evidence type="ECO:0000256" key="2">
    <source>
        <dbReference type="ARBA" id="ARBA00004968"/>
    </source>
</evidence>
<dbReference type="GO" id="GO:0004038">
    <property type="term" value="F:allantoinase activity"/>
    <property type="evidence" value="ECO:0007669"/>
    <property type="project" value="UniProtKB-EC"/>
</dbReference>